<dbReference type="GO" id="GO:0003677">
    <property type="term" value="F:DNA binding"/>
    <property type="evidence" value="ECO:0007669"/>
    <property type="project" value="TreeGrafter"/>
</dbReference>
<dbReference type="AlphaFoldDB" id="A0A3B9QS11"/>
<dbReference type="PANTHER" id="PTHR47962:SF5">
    <property type="entry name" value="ATP-DEPENDENT HELICASE LHR-RELATED"/>
    <property type="match status" value="1"/>
</dbReference>
<protein>
    <recommendedName>
        <fullName evidence="1">Helicase C-terminal domain-containing protein</fullName>
    </recommendedName>
</protein>
<dbReference type="Pfam" id="PF00271">
    <property type="entry name" value="Helicase_C"/>
    <property type="match status" value="1"/>
</dbReference>
<sequence length="159" mass="17852">MRCEGTLSIATEARPEGRFYRQLYRQGIRRIIAREHTALLEREEREDLERSFIQHTSPVDPNVLACTPTLELGVDIGDLSTVALASLPRTSANYLQRVGRAGRSDGNAFVLTAVHVRPSTEQRFENPLDLIDGPVRPPAAYLRATELVRRQFLASVLDL</sequence>
<proteinExistence type="predicted"/>
<comment type="caution">
    <text evidence="2">The sequence shown here is derived from an EMBL/GenBank/DDBJ whole genome shotgun (WGS) entry which is preliminary data.</text>
</comment>
<name>A0A3B9QS11_9CORY</name>
<dbReference type="PANTHER" id="PTHR47962">
    <property type="entry name" value="ATP-DEPENDENT HELICASE LHR-RELATED-RELATED"/>
    <property type="match status" value="1"/>
</dbReference>
<dbReference type="EMBL" id="DMDD01000035">
    <property type="protein sequence ID" value="HAF71760.1"/>
    <property type="molecule type" value="Genomic_DNA"/>
</dbReference>
<dbReference type="PROSITE" id="PS51194">
    <property type="entry name" value="HELICASE_CTER"/>
    <property type="match status" value="1"/>
</dbReference>
<evidence type="ECO:0000259" key="1">
    <source>
        <dbReference type="PROSITE" id="PS51194"/>
    </source>
</evidence>
<dbReference type="GO" id="GO:0016887">
    <property type="term" value="F:ATP hydrolysis activity"/>
    <property type="evidence" value="ECO:0007669"/>
    <property type="project" value="TreeGrafter"/>
</dbReference>
<evidence type="ECO:0000313" key="2">
    <source>
        <dbReference type="EMBL" id="HAF71760.1"/>
    </source>
</evidence>
<gene>
    <name evidence="2" type="ORF">DCL06_01290</name>
</gene>
<dbReference type="SUPFAM" id="SSF52540">
    <property type="entry name" value="P-loop containing nucleoside triphosphate hydrolases"/>
    <property type="match status" value="1"/>
</dbReference>
<organism evidence="2 3">
    <name type="scientific">Corynebacterium variabile</name>
    <dbReference type="NCBI Taxonomy" id="1727"/>
    <lineage>
        <taxon>Bacteria</taxon>
        <taxon>Bacillati</taxon>
        <taxon>Actinomycetota</taxon>
        <taxon>Actinomycetes</taxon>
        <taxon>Mycobacteriales</taxon>
        <taxon>Corynebacteriaceae</taxon>
        <taxon>Corynebacterium</taxon>
    </lineage>
</organism>
<dbReference type="InterPro" id="IPR052511">
    <property type="entry name" value="ATP-dep_Helicase"/>
</dbReference>
<feature type="non-terminal residue" evidence="2">
    <location>
        <position position="159"/>
    </location>
</feature>
<evidence type="ECO:0000313" key="3">
    <source>
        <dbReference type="Proteomes" id="UP000260925"/>
    </source>
</evidence>
<dbReference type="Gene3D" id="3.40.50.300">
    <property type="entry name" value="P-loop containing nucleotide triphosphate hydrolases"/>
    <property type="match status" value="1"/>
</dbReference>
<dbReference type="Proteomes" id="UP000260925">
    <property type="component" value="Unassembled WGS sequence"/>
</dbReference>
<dbReference type="SMART" id="SM00490">
    <property type="entry name" value="HELICc"/>
    <property type="match status" value="1"/>
</dbReference>
<accession>A0A3B9QS11</accession>
<dbReference type="InterPro" id="IPR001650">
    <property type="entry name" value="Helicase_C-like"/>
</dbReference>
<dbReference type="InterPro" id="IPR027417">
    <property type="entry name" value="P-loop_NTPase"/>
</dbReference>
<reference evidence="2 3" key="1">
    <citation type="journal article" date="2018" name="Nat. Biotechnol.">
        <title>A standardized bacterial taxonomy based on genome phylogeny substantially revises the tree of life.</title>
        <authorList>
            <person name="Parks D.H."/>
            <person name="Chuvochina M."/>
            <person name="Waite D.W."/>
            <person name="Rinke C."/>
            <person name="Skarshewski A."/>
            <person name="Chaumeil P.A."/>
            <person name="Hugenholtz P."/>
        </authorList>
    </citation>
    <scope>NUCLEOTIDE SEQUENCE [LARGE SCALE GENOMIC DNA]</scope>
    <source>
        <strain evidence="2">UBA9851</strain>
    </source>
</reference>
<feature type="domain" description="Helicase C-terminal" evidence="1">
    <location>
        <begin position="1"/>
        <end position="159"/>
    </location>
</feature>